<dbReference type="Proteomes" id="UP000494363">
    <property type="component" value="Unassembled WGS sequence"/>
</dbReference>
<proteinExistence type="predicted"/>
<protein>
    <submittedName>
        <fullName evidence="1">Uncharacterized protein</fullName>
    </submittedName>
</protein>
<evidence type="ECO:0000313" key="2">
    <source>
        <dbReference type="Proteomes" id="UP000494363"/>
    </source>
</evidence>
<evidence type="ECO:0000313" key="1">
    <source>
        <dbReference type="EMBL" id="CAB3772847.1"/>
    </source>
</evidence>
<accession>A0A6J5F5N3</accession>
<dbReference type="AlphaFoldDB" id="A0A6J5F5N3"/>
<organism evidence="1 2">
    <name type="scientific">Paraburkholderia humisilvae</name>
    <dbReference type="NCBI Taxonomy" id="627669"/>
    <lineage>
        <taxon>Bacteria</taxon>
        <taxon>Pseudomonadati</taxon>
        <taxon>Pseudomonadota</taxon>
        <taxon>Betaproteobacteria</taxon>
        <taxon>Burkholderiales</taxon>
        <taxon>Burkholderiaceae</taxon>
        <taxon>Paraburkholderia</taxon>
    </lineage>
</organism>
<name>A0A6J5F5N3_9BURK</name>
<keyword evidence="2" id="KW-1185">Reference proteome</keyword>
<reference evidence="1 2" key="1">
    <citation type="submission" date="2020-04" db="EMBL/GenBank/DDBJ databases">
        <authorList>
            <person name="De Canck E."/>
        </authorList>
    </citation>
    <scope>NUCLEOTIDE SEQUENCE [LARGE SCALE GENOMIC DNA]</scope>
    <source>
        <strain evidence="1 2">LMG 29542</strain>
    </source>
</reference>
<gene>
    <name evidence="1" type="ORF">LMG29542_06994</name>
</gene>
<sequence length="183" mass="19734">MNSPSTVVGNCKRCEALTLIPTSPLNMFLADPPSSRNVEYRPAEPLTPCGRDPGAPLGICRGKRITNGPFLFASESDCPPHLNTLAAYPGRLDVIVAQQARVLHVPGKKIGDAIRRWQTPCRSGIKLPSVSRACSTVFFSVKRSRGLVAADTLLTRIPCIAPRPMHGLHAKRTQPNVPACMSS</sequence>
<dbReference type="EMBL" id="CADIKH010000064">
    <property type="protein sequence ID" value="CAB3772847.1"/>
    <property type="molecule type" value="Genomic_DNA"/>
</dbReference>